<evidence type="ECO:0000256" key="14">
    <source>
        <dbReference type="HAMAP-Rule" id="MF_00046"/>
    </source>
</evidence>
<evidence type="ECO:0000256" key="11">
    <source>
        <dbReference type="ARBA" id="ARBA00023306"/>
    </source>
</evidence>
<name>A0A397PIP2_9HYPH</name>
<evidence type="ECO:0000256" key="9">
    <source>
        <dbReference type="ARBA" id="ARBA00022960"/>
    </source>
</evidence>
<dbReference type="GO" id="GO:0008763">
    <property type="term" value="F:UDP-N-acetylmuramate-L-alanine ligase activity"/>
    <property type="evidence" value="ECO:0007669"/>
    <property type="project" value="UniProtKB-UniRule"/>
</dbReference>
<evidence type="ECO:0000256" key="4">
    <source>
        <dbReference type="ARBA" id="ARBA00022490"/>
    </source>
</evidence>
<keyword evidence="7 14" id="KW-0547">Nucleotide-binding</keyword>
<comment type="pathway">
    <text evidence="2 14">Cell wall biogenesis; peptidoglycan biosynthesis.</text>
</comment>
<keyword evidence="4 14" id="KW-0963">Cytoplasm</keyword>
<dbReference type="UniPathway" id="UPA00219"/>
<dbReference type="EC" id="6.3.2.8" evidence="3 14"/>
<evidence type="ECO:0000256" key="10">
    <source>
        <dbReference type="ARBA" id="ARBA00022984"/>
    </source>
</evidence>
<accession>A0A397PIP2</accession>
<keyword evidence="12 14" id="KW-0961">Cell wall biogenesis/degradation</keyword>
<evidence type="ECO:0000256" key="2">
    <source>
        <dbReference type="ARBA" id="ARBA00004752"/>
    </source>
</evidence>
<protein>
    <recommendedName>
        <fullName evidence="3 14">UDP-N-acetylmuramate--L-alanine ligase</fullName>
        <ecNumber evidence="3 14">6.3.2.8</ecNumber>
    </recommendedName>
    <alternativeName>
        <fullName evidence="14">UDP-N-acetylmuramoyl-L-alanine synthetase</fullName>
    </alternativeName>
</protein>
<keyword evidence="19" id="KW-1185">Reference proteome</keyword>
<dbReference type="InterPro" id="IPR004101">
    <property type="entry name" value="Mur_ligase_C"/>
</dbReference>
<dbReference type="EMBL" id="QXDF01000002">
    <property type="protein sequence ID" value="RIA47759.1"/>
    <property type="molecule type" value="Genomic_DNA"/>
</dbReference>
<dbReference type="InterPro" id="IPR005758">
    <property type="entry name" value="UDP-N-AcMur_Ala_ligase_MurC"/>
</dbReference>
<dbReference type="PANTHER" id="PTHR43445:SF3">
    <property type="entry name" value="UDP-N-ACETYLMURAMATE--L-ALANINE LIGASE"/>
    <property type="match status" value="1"/>
</dbReference>
<evidence type="ECO:0000256" key="13">
    <source>
        <dbReference type="ARBA" id="ARBA00047833"/>
    </source>
</evidence>
<keyword evidence="6 14" id="KW-0132">Cell division</keyword>
<dbReference type="SUPFAM" id="SSF53244">
    <property type="entry name" value="MurD-like peptide ligases, peptide-binding domain"/>
    <property type="match status" value="1"/>
</dbReference>
<organism evidence="18 19">
    <name type="scientific">Dichotomicrobium thermohalophilum</name>
    <dbReference type="NCBI Taxonomy" id="933063"/>
    <lineage>
        <taxon>Bacteria</taxon>
        <taxon>Pseudomonadati</taxon>
        <taxon>Pseudomonadota</taxon>
        <taxon>Alphaproteobacteria</taxon>
        <taxon>Hyphomicrobiales</taxon>
        <taxon>Hyphomicrobiaceae</taxon>
        <taxon>Dichotomicrobium</taxon>
    </lineage>
</organism>
<evidence type="ECO:0000256" key="5">
    <source>
        <dbReference type="ARBA" id="ARBA00022598"/>
    </source>
</evidence>
<dbReference type="NCBIfam" id="TIGR01082">
    <property type="entry name" value="murC"/>
    <property type="match status" value="1"/>
</dbReference>
<dbReference type="RefSeq" id="WP_119062117.1">
    <property type="nucleotide sequence ID" value="NZ_QXDF01000002.1"/>
</dbReference>
<dbReference type="GO" id="GO:0071555">
    <property type="term" value="P:cell wall organization"/>
    <property type="evidence" value="ECO:0007669"/>
    <property type="project" value="UniProtKB-KW"/>
</dbReference>
<dbReference type="GO" id="GO:0051301">
    <property type="term" value="P:cell division"/>
    <property type="evidence" value="ECO:0007669"/>
    <property type="project" value="UniProtKB-KW"/>
</dbReference>
<evidence type="ECO:0000256" key="1">
    <source>
        <dbReference type="ARBA" id="ARBA00004496"/>
    </source>
</evidence>
<dbReference type="Pfam" id="PF02875">
    <property type="entry name" value="Mur_ligase_C"/>
    <property type="match status" value="1"/>
</dbReference>
<keyword evidence="5 14" id="KW-0436">Ligase</keyword>
<comment type="caution">
    <text evidence="18">The sequence shown here is derived from an EMBL/GenBank/DDBJ whole genome shotgun (WGS) entry which is preliminary data.</text>
</comment>
<dbReference type="HAMAP" id="MF_00046">
    <property type="entry name" value="MurC"/>
    <property type="match status" value="1"/>
</dbReference>
<dbReference type="AlphaFoldDB" id="A0A397PIP2"/>
<comment type="function">
    <text evidence="14">Cell wall formation.</text>
</comment>
<dbReference type="InterPro" id="IPR036615">
    <property type="entry name" value="Mur_ligase_C_dom_sf"/>
</dbReference>
<feature type="domain" description="Mur ligase N-terminal catalytic" evidence="15">
    <location>
        <begin position="10"/>
        <end position="106"/>
    </location>
</feature>
<evidence type="ECO:0000256" key="3">
    <source>
        <dbReference type="ARBA" id="ARBA00012211"/>
    </source>
</evidence>
<keyword evidence="11 14" id="KW-0131">Cell cycle</keyword>
<dbReference type="Proteomes" id="UP000266273">
    <property type="component" value="Unassembled WGS sequence"/>
</dbReference>
<dbReference type="GO" id="GO:0005737">
    <property type="term" value="C:cytoplasm"/>
    <property type="evidence" value="ECO:0007669"/>
    <property type="project" value="UniProtKB-SubCell"/>
</dbReference>
<evidence type="ECO:0000256" key="8">
    <source>
        <dbReference type="ARBA" id="ARBA00022840"/>
    </source>
</evidence>
<evidence type="ECO:0000256" key="7">
    <source>
        <dbReference type="ARBA" id="ARBA00022741"/>
    </source>
</evidence>
<dbReference type="Gene3D" id="3.40.50.720">
    <property type="entry name" value="NAD(P)-binding Rossmann-like Domain"/>
    <property type="match status" value="1"/>
</dbReference>
<evidence type="ECO:0000256" key="12">
    <source>
        <dbReference type="ARBA" id="ARBA00023316"/>
    </source>
</evidence>
<dbReference type="InterPro" id="IPR000713">
    <property type="entry name" value="Mur_ligase_N"/>
</dbReference>
<gene>
    <name evidence="14" type="primary">murC</name>
    <name evidence="18" type="ORF">BXY53_2326</name>
</gene>
<evidence type="ECO:0000313" key="19">
    <source>
        <dbReference type="Proteomes" id="UP000266273"/>
    </source>
</evidence>
<feature type="binding site" evidence="14">
    <location>
        <begin position="114"/>
        <end position="120"/>
    </location>
    <ligand>
        <name>ATP</name>
        <dbReference type="ChEBI" id="CHEBI:30616"/>
    </ligand>
</feature>
<evidence type="ECO:0000313" key="18">
    <source>
        <dbReference type="EMBL" id="RIA47759.1"/>
    </source>
</evidence>
<keyword evidence="9 14" id="KW-0133">Cell shape</keyword>
<comment type="catalytic activity">
    <reaction evidence="13 14">
        <text>UDP-N-acetyl-alpha-D-muramate + L-alanine + ATP = UDP-N-acetyl-alpha-D-muramoyl-L-alanine + ADP + phosphate + H(+)</text>
        <dbReference type="Rhea" id="RHEA:23372"/>
        <dbReference type="ChEBI" id="CHEBI:15378"/>
        <dbReference type="ChEBI" id="CHEBI:30616"/>
        <dbReference type="ChEBI" id="CHEBI:43474"/>
        <dbReference type="ChEBI" id="CHEBI:57972"/>
        <dbReference type="ChEBI" id="CHEBI:70757"/>
        <dbReference type="ChEBI" id="CHEBI:83898"/>
        <dbReference type="ChEBI" id="CHEBI:456216"/>
        <dbReference type="EC" id="6.3.2.8"/>
    </reaction>
</comment>
<comment type="similarity">
    <text evidence="14">Belongs to the MurCDEF family.</text>
</comment>
<dbReference type="InterPro" id="IPR050061">
    <property type="entry name" value="MurCDEF_pg_biosynth"/>
</dbReference>
<dbReference type="SUPFAM" id="SSF53623">
    <property type="entry name" value="MurD-like peptide ligases, catalytic domain"/>
    <property type="match status" value="1"/>
</dbReference>
<dbReference type="Pfam" id="PF08245">
    <property type="entry name" value="Mur_ligase_M"/>
    <property type="match status" value="1"/>
</dbReference>
<dbReference type="GO" id="GO:0009252">
    <property type="term" value="P:peptidoglycan biosynthetic process"/>
    <property type="evidence" value="ECO:0007669"/>
    <property type="project" value="UniProtKB-UniRule"/>
</dbReference>
<sequence>MDEDARRELYHIVGIGGIGMSAIAEIMRARGFAVQGSDQSDSANAQRLRDQGIRVFVGHDDANLEGATHVIVSTAIKPGNPELDGAQARGVPVISRAEMLGELMRGHPAVAVTGTHGKTTTTSLIAWAMTHAGCDPTVINGGILNAWGSNARAGAGEWMVVEADESDATFVKLPTRIGVVTNIDPEHMDFYSSERALHATFRRFFEQIPYYGAVVAGIDHPVVREILDQMEPHFRGRRLLRYGWSPDADLRLEQVRDIAGGVMFDARLGDRVRGGARLLDGLRLPIPGEYNALNALAAIAVMSEIGLRDEAIEEGLRSFCGVARRFTPVGDWNGVSVYDDYAHHPVEIAAVLKAARHAARGRVIAVMQPHRYSRLTGLLDEFAGCFSDADIAIITPVYSAGETGNGVDHRTLLERLRATGHTHALEISGEEALAPTIAELARPGDLVIGLGAGTITNWAKALPERLRALSVHPVAHAGAAE</sequence>
<evidence type="ECO:0000259" key="15">
    <source>
        <dbReference type="Pfam" id="PF01225"/>
    </source>
</evidence>
<evidence type="ECO:0000259" key="17">
    <source>
        <dbReference type="Pfam" id="PF08245"/>
    </source>
</evidence>
<keyword evidence="10 14" id="KW-0573">Peptidoglycan synthesis</keyword>
<keyword evidence="8 14" id="KW-0067">ATP-binding</keyword>
<dbReference type="Pfam" id="PF01225">
    <property type="entry name" value="Mur_ligase"/>
    <property type="match status" value="1"/>
</dbReference>
<dbReference type="Gene3D" id="3.90.190.20">
    <property type="entry name" value="Mur ligase, C-terminal domain"/>
    <property type="match status" value="1"/>
</dbReference>
<dbReference type="PANTHER" id="PTHR43445">
    <property type="entry name" value="UDP-N-ACETYLMURAMATE--L-ALANINE LIGASE-RELATED"/>
    <property type="match status" value="1"/>
</dbReference>
<feature type="domain" description="Mur ligase central" evidence="17">
    <location>
        <begin position="112"/>
        <end position="301"/>
    </location>
</feature>
<dbReference type="SUPFAM" id="SSF51984">
    <property type="entry name" value="MurCD N-terminal domain"/>
    <property type="match status" value="1"/>
</dbReference>
<dbReference type="Gene3D" id="3.40.1190.10">
    <property type="entry name" value="Mur-like, catalytic domain"/>
    <property type="match status" value="1"/>
</dbReference>
<evidence type="ECO:0000259" key="16">
    <source>
        <dbReference type="Pfam" id="PF02875"/>
    </source>
</evidence>
<feature type="domain" description="Mur ligase C-terminal" evidence="16">
    <location>
        <begin position="324"/>
        <end position="453"/>
    </location>
</feature>
<proteinExistence type="inferred from homology"/>
<evidence type="ECO:0000256" key="6">
    <source>
        <dbReference type="ARBA" id="ARBA00022618"/>
    </source>
</evidence>
<reference evidence="18 19" key="1">
    <citation type="submission" date="2018-08" db="EMBL/GenBank/DDBJ databases">
        <title>Genomic Encyclopedia of Archaeal and Bacterial Type Strains, Phase II (KMG-II): from individual species to whole genera.</title>
        <authorList>
            <person name="Goeker M."/>
        </authorList>
    </citation>
    <scope>NUCLEOTIDE SEQUENCE [LARGE SCALE GENOMIC DNA]</scope>
    <source>
        <strain evidence="18 19">DSM 5002</strain>
    </source>
</reference>
<dbReference type="InterPro" id="IPR036565">
    <property type="entry name" value="Mur-like_cat_sf"/>
</dbReference>
<dbReference type="InterPro" id="IPR013221">
    <property type="entry name" value="Mur_ligase_cen"/>
</dbReference>
<dbReference type="OrthoDB" id="9804126at2"/>
<dbReference type="GO" id="GO:0005524">
    <property type="term" value="F:ATP binding"/>
    <property type="evidence" value="ECO:0007669"/>
    <property type="project" value="UniProtKB-UniRule"/>
</dbReference>
<comment type="subcellular location">
    <subcellularLocation>
        <location evidence="1 14">Cytoplasm</location>
    </subcellularLocation>
</comment>
<dbReference type="GO" id="GO:0008360">
    <property type="term" value="P:regulation of cell shape"/>
    <property type="evidence" value="ECO:0007669"/>
    <property type="project" value="UniProtKB-KW"/>
</dbReference>